<dbReference type="EMBL" id="JNUP01000070">
    <property type="protein sequence ID" value="KGE71077.1"/>
    <property type="molecule type" value="Genomic_DNA"/>
</dbReference>
<name>A0A098QX61_9SPIO</name>
<dbReference type="AlphaFoldDB" id="A0A098QX61"/>
<evidence type="ECO:0000313" key="1">
    <source>
        <dbReference type="EMBL" id="KGE71077.1"/>
    </source>
</evidence>
<reference evidence="1 2" key="1">
    <citation type="submission" date="2014-05" db="EMBL/GenBank/DDBJ databases">
        <title>De novo Genome Sequence of Spirocheata sp.</title>
        <authorList>
            <person name="Shivani Y."/>
            <person name="Subhash Y."/>
            <person name="Tushar L."/>
            <person name="Sasikala C."/>
            <person name="Ramana C.V."/>
        </authorList>
    </citation>
    <scope>NUCLEOTIDE SEQUENCE [LARGE SCALE GENOMIC DNA]</scope>
    <source>
        <strain evidence="1 2">JC230</strain>
    </source>
</reference>
<dbReference type="Proteomes" id="UP000029692">
    <property type="component" value="Unassembled WGS sequence"/>
</dbReference>
<keyword evidence="2" id="KW-1185">Reference proteome</keyword>
<accession>A0A098QX61</accession>
<dbReference type="eggNOG" id="ENOG502ZXYI">
    <property type="taxonomic scope" value="Bacteria"/>
</dbReference>
<gene>
    <name evidence="1" type="ORF">DC28_12985</name>
</gene>
<proteinExistence type="predicted"/>
<dbReference type="InterPro" id="IPR016489">
    <property type="entry name" value="BAPKO_0422-like"/>
</dbReference>
<sequence>MNRKTIVLAVILALVGMTSLSAMGLGVAAGLPLGNGLPGNNVMLSLKLDNTPLLFGIGAQIGSNFTSIGVTADYWITNESLAAPLNFYLGVGGYLGLSLGNSTTLSLGARIPVGLNIFILRSLELFVEVAPALGVGFSDPVQFPQVGVQGAFGFRVWF</sequence>
<dbReference type="Pfam" id="PF13161">
    <property type="entry name" value="DUF3996"/>
    <property type="match status" value="1"/>
</dbReference>
<dbReference type="OrthoDB" id="371135at2"/>
<organism evidence="1 2">
    <name type="scientific">Spirochaeta lutea</name>
    <dbReference type="NCBI Taxonomy" id="1480694"/>
    <lineage>
        <taxon>Bacteria</taxon>
        <taxon>Pseudomonadati</taxon>
        <taxon>Spirochaetota</taxon>
        <taxon>Spirochaetia</taxon>
        <taxon>Spirochaetales</taxon>
        <taxon>Spirochaetaceae</taxon>
        <taxon>Spirochaeta</taxon>
    </lineage>
</organism>
<comment type="caution">
    <text evidence="1">The sequence shown here is derived from an EMBL/GenBank/DDBJ whole genome shotgun (WGS) entry which is preliminary data.</text>
</comment>
<dbReference type="RefSeq" id="WP_037549355.1">
    <property type="nucleotide sequence ID" value="NZ_JNUP01000070.1"/>
</dbReference>
<evidence type="ECO:0008006" key="3">
    <source>
        <dbReference type="Google" id="ProtNLM"/>
    </source>
</evidence>
<protein>
    <recommendedName>
        <fullName evidence="3">Outer membrane protein beta-barrel domain-containing protein</fullName>
    </recommendedName>
</protein>
<evidence type="ECO:0000313" key="2">
    <source>
        <dbReference type="Proteomes" id="UP000029692"/>
    </source>
</evidence>